<dbReference type="InterPro" id="IPR036396">
    <property type="entry name" value="Cyt_P450_sf"/>
</dbReference>
<evidence type="ECO:0000313" key="2">
    <source>
        <dbReference type="EMBL" id="OLP85061.1"/>
    </source>
</evidence>
<dbReference type="GO" id="GO:0005506">
    <property type="term" value="F:iron ion binding"/>
    <property type="evidence" value="ECO:0007669"/>
    <property type="project" value="InterPro"/>
</dbReference>
<dbReference type="PANTHER" id="PTHR43543:SF1">
    <property type="entry name" value="MALONIC SEMIALDEHYDE REDUCTASE RUTE-RELATED"/>
    <property type="match status" value="1"/>
</dbReference>
<feature type="domain" description="Metallo-beta-lactamase" evidence="1">
    <location>
        <begin position="865"/>
        <end position="1027"/>
    </location>
</feature>
<accession>A0A1Q9CQ70</accession>
<dbReference type="Gene3D" id="3.40.109.10">
    <property type="entry name" value="NADH Oxidase"/>
    <property type="match status" value="1"/>
</dbReference>
<evidence type="ECO:0000259" key="1">
    <source>
        <dbReference type="SMART" id="SM00849"/>
    </source>
</evidence>
<dbReference type="SMART" id="SM00849">
    <property type="entry name" value="Lactamase_B"/>
    <property type="match status" value="1"/>
</dbReference>
<protein>
    <submittedName>
        <fullName evidence="2">Oxygen-insensitive NAD(P)H nitroreductase</fullName>
    </submittedName>
</protein>
<dbReference type="InterPro" id="IPR036866">
    <property type="entry name" value="RibonucZ/Hydroxyglut_hydro"/>
</dbReference>
<dbReference type="GO" id="GO:0016705">
    <property type="term" value="F:oxidoreductase activity, acting on paired donors, with incorporation or reduction of molecular oxygen"/>
    <property type="evidence" value="ECO:0007669"/>
    <property type="project" value="InterPro"/>
</dbReference>
<dbReference type="InterPro" id="IPR029479">
    <property type="entry name" value="Nitroreductase"/>
</dbReference>
<dbReference type="AlphaFoldDB" id="A0A1Q9CQ70"/>
<dbReference type="GO" id="GO:0004497">
    <property type="term" value="F:monooxygenase activity"/>
    <property type="evidence" value="ECO:0007669"/>
    <property type="project" value="InterPro"/>
</dbReference>
<dbReference type="Gene3D" id="1.10.630.10">
    <property type="entry name" value="Cytochrome P450"/>
    <property type="match status" value="1"/>
</dbReference>
<dbReference type="Gene3D" id="3.60.15.10">
    <property type="entry name" value="Ribonuclease Z/Hydroxyacylglutathione hydrolase-like"/>
    <property type="match status" value="1"/>
</dbReference>
<dbReference type="EMBL" id="LSRX01000998">
    <property type="protein sequence ID" value="OLP85061.1"/>
    <property type="molecule type" value="Genomic_DNA"/>
</dbReference>
<dbReference type="Pfam" id="PF00881">
    <property type="entry name" value="Nitroreductase"/>
    <property type="match status" value="1"/>
</dbReference>
<dbReference type="InterPro" id="IPR050461">
    <property type="entry name" value="Nitroreductase_HadB/RutE"/>
</dbReference>
<sequence length="1055" mass="117181">MSGRLLAQERPHSIHQAHSEMVYQVLLILCLGAAVGEICGVGDGICLEAIMRRRFANKKWQANRTVTYDLQQHLLELLLTAPSALNTQPGRLVVVDTEESKRRLAEAMDGPNPHHVLESSFSVVFAADPEPSLPADAPPFAAQVLRDVSLAQACSDQAWAEKQVMLQAAYFLLAATEHGLATNPMEGFKSKAAVREAVGLPDNYGVAVVVSVGYAQHEVAQASRRYVWRPVLLVGLRKRCVEASICPVFLILFAGENNLCKTNPPNFHQAAVALKQRMWSQFVLPKVKSFHQMLMLCGDTTMQLMRSIYLGPDREQLKSHMVTFGKRFSDQKVLDRMYKDMRKHFETFSMEGGGKSKNLFDVIQRTIVAVLLSEMFGCSLPDDVMLDVTPARLQELANKVFGALPNGPPAKDWKMLKRVVDHMTAQAVEGSMAWHLRDTYEGKPEESPEEKEETIRSNMLVLLLIGAQSMANGAYWLTLCLQDPDRLSRLRRGDGKLADVLVEEMRRHPPSSPILMPYKVISAFTHCGMDFREGDYGVISPPWLRSGPVPGKEVEAAERVLFDRLRTWDLSAAVRSSRQQGSSRFTAMANSALSVTWQRHGAGYRTSLPASGMEVEVHRTFLHAKLHFDLEEEGLGCSRRSRSADPRYDEYPTAVNENWVTVHSHTAAHQKLFYPPGANLSAGDFLQQLQTVGSRLYGTCALFQWCPQARRMYQLPEWWPLQRGSEVTIASVKRQAPSLAGSALSEENLQLRFQLLAVLRRHGAGEDLSLARFTDVVRQQGVDWRGRTKKERIKLVPGVPEFFAEVVPPLWSRFGLESRRRLVLIVMGGTVAGAMAAASKITFAETAVPGIVRIPGRSSRSLGPWGHMCLLEDGKVILVDVPYYSPDLAAEVRRQGPGGLSHILLTHDDFVGMSDHGIWKKNFPEVVRVAHVADCKYDDLEMKLSGTGPWDLGVAGLTAYHAPGHSEGSVFYASSKLSALFTGDSFGFWSAPTGFPGFARFGRARQAASLRGFARHAPFLPAVLPSHGDPMYFENAAQREEAFNRAASELEGSWW</sequence>
<dbReference type="SUPFAM" id="SSF48264">
    <property type="entry name" value="Cytochrome P450"/>
    <property type="match status" value="1"/>
</dbReference>
<dbReference type="PANTHER" id="PTHR43543">
    <property type="entry name" value="MALONIC SEMIALDEHYDE REDUCTASE RUTE-RELATED"/>
    <property type="match status" value="1"/>
</dbReference>
<name>A0A1Q9CQ70_SYMMI</name>
<reference evidence="2 3" key="1">
    <citation type="submission" date="2016-02" db="EMBL/GenBank/DDBJ databases">
        <title>Genome analysis of coral dinoflagellate symbionts highlights evolutionary adaptations to a symbiotic lifestyle.</title>
        <authorList>
            <person name="Aranda M."/>
            <person name="Li Y."/>
            <person name="Liew Y.J."/>
            <person name="Baumgarten S."/>
            <person name="Simakov O."/>
            <person name="Wilson M."/>
            <person name="Piel J."/>
            <person name="Ashoor H."/>
            <person name="Bougouffa S."/>
            <person name="Bajic V.B."/>
            <person name="Ryu T."/>
            <person name="Ravasi T."/>
            <person name="Bayer T."/>
            <person name="Micklem G."/>
            <person name="Kim H."/>
            <person name="Bhak J."/>
            <person name="Lajeunesse T.C."/>
            <person name="Voolstra C.R."/>
        </authorList>
    </citation>
    <scope>NUCLEOTIDE SEQUENCE [LARGE SCALE GENOMIC DNA]</scope>
    <source>
        <strain evidence="2 3">CCMP2467</strain>
    </source>
</reference>
<dbReference type="CDD" id="cd02062">
    <property type="entry name" value="Nitro_FMN_reductase"/>
    <property type="match status" value="1"/>
</dbReference>
<dbReference type="InterPro" id="IPR001279">
    <property type="entry name" value="Metallo-B-lactamas"/>
</dbReference>
<dbReference type="InterPro" id="IPR000415">
    <property type="entry name" value="Nitroreductase-like"/>
</dbReference>
<evidence type="ECO:0000313" key="3">
    <source>
        <dbReference type="Proteomes" id="UP000186817"/>
    </source>
</evidence>
<dbReference type="Proteomes" id="UP000186817">
    <property type="component" value="Unassembled WGS sequence"/>
</dbReference>
<dbReference type="OrthoDB" id="17458at2759"/>
<dbReference type="SUPFAM" id="SSF55469">
    <property type="entry name" value="FMN-dependent nitroreductase-like"/>
    <property type="match status" value="1"/>
</dbReference>
<gene>
    <name evidence="2" type="primary">nfnB</name>
    <name evidence="2" type="ORF">AK812_SmicGene34013</name>
</gene>
<proteinExistence type="predicted"/>
<organism evidence="2 3">
    <name type="scientific">Symbiodinium microadriaticum</name>
    <name type="common">Dinoflagellate</name>
    <name type="synonym">Zooxanthella microadriatica</name>
    <dbReference type="NCBI Taxonomy" id="2951"/>
    <lineage>
        <taxon>Eukaryota</taxon>
        <taxon>Sar</taxon>
        <taxon>Alveolata</taxon>
        <taxon>Dinophyceae</taxon>
        <taxon>Suessiales</taxon>
        <taxon>Symbiodiniaceae</taxon>
        <taxon>Symbiodinium</taxon>
    </lineage>
</organism>
<dbReference type="SUPFAM" id="SSF56281">
    <property type="entry name" value="Metallo-hydrolase/oxidoreductase"/>
    <property type="match status" value="1"/>
</dbReference>
<comment type="caution">
    <text evidence="2">The sequence shown here is derived from an EMBL/GenBank/DDBJ whole genome shotgun (WGS) entry which is preliminary data.</text>
</comment>
<keyword evidence="3" id="KW-1185">Reference proteome</keyword>
<dbReference type="GO" id="GO:0020037">
    <property type="term" value="F:heme binding"/>
    <property type="evidence" value="ECO:0007669"/>
    <property type="project" value="InterPro"/>
</dbReference>